<organism evidence="7 8">
    <name type="scientific">Pseudaquabacterium inlustre</name>
    <dbReference type="NCBI Taxonomy" id="2984192"/>
    <lineage>
        <taxon>Bacteria</taxon>
        <taxon>Pseudomonadati</taxon>
        <taxon>Pseudomonadota</taxon>
        <taxon>Betaproteobacteria</taxon>
        <taxon>Burkholderiales</taxon>
        <taxon>Sphaerotilaceae</taxon>
        <taxon>Pseudaquabacterium</taxon>
    </lineage>
</organism>
<dbReference type="Pfam" id="PF01568">
    <property type="entry name" value="Molydop_binding"/>
    <property type="match status" value="1"/>
</dbReference>
<comment type="caution">
    <text evidence="7">The sequence shown here is derived from an EMBL/GenBank/DDBJ whole genome shotgun (WGS) entry which is preliminary data.</text>
</comment>
<dbReference type="PANTHER" id="PTHR43105:SF9">
    <property type="entry name" value="NADPH-FE(3+) OXIDOREDUCTASE SUBUNIT ALPHA"/>
    <property type="match status" value="1"/>
</dbReference>
<dbReference type="EMBL" id="JBBUTH010000005">
    <property type="protein sequence ID" value="MEK8050838.1"/>
    <property type="molecule type" value="Genomic_DNA"/>
</dbReference>
<dbReference type="SMART" id="SM00926">
    <property type="entry name" value="Molybdop_Fe4S4"/>
    <property type="match status" value="1"/>
</dbReference>
<evidence type="ECO:0000256" key="3">
    <source>
        <dbReference type="ARBA" id="ARBA00023002"/>
    </source>
</evidence>
<evidence type="ECO:0000256" key="4">
    <source>
        <dbReference type="ARBA" id="ARBA00023004"/>
    </source>
</evidence>
<evidence type="ECO:0000256" key="5">
    <source>
        <dbReference type="ARBA" id="ARBA00023014"/>
    </source>
</evidence>
<dbReference type="InterPro" id="IPR009010">
    <property type="entry name" value="Asp_de-COase-like_dom_sf"/>
</dbReference>
<keyword evidence="8" id="KW-1185">Reference proteome</keyword>
<evidence type="ECO:0000313" key="7">
    <source>
        <dbReference type="EMBL" id="MEK8050838.1"/>
    </source>
</evidence>
<protein>
    <submittedName>
        <fullName evidence="7">Molybdopterin-dependent oxidoreductase</fullName>
    </submittedName>
</protein>
<dbReference type="Gene3D" id="2.40.40.20">
    <property type="match status" value="1"/>
</dbReference>
<keyword evidence="4" id="KW-0408">Iron</keyword>
<evidence type="ECO:0000256" key="2">
    <source>
        <dbReference type="ARBA" id="ARBA00022723"/>
    </source>
</evidence>
<dbReference type="Gene3D" id="2.20.25.90">
    <property type="entry name" value="ADC-like domains"/>
    <property type="match status" value="1"/>
</dbReference>
<proteinExistence type="predicted"/>
<keyword evidence="3" id="KW-0560">Oxidoreductase</keyword>
<dbReference type="PANTHER" id="PTHR43105">
    <property type="entry name" value="RESPIRATORY NITRATE REDUCTASE"/>
    <property type="match status" value="1"/>
</dbReference>
<evidence type="ECO:0000313" key="8">
    <source>
        <dbReference type="Proteomes" id="UP001365405"/>
    </source>
</evidence>
<keyword evidence="5" id="KW-0411">Iron-sulfur</keyword>
<sequence length="750" mass="79521">MPDPNTPASADQPERHYRICPLCEACCGLEISTRGTQVVQVRGWAGDTLSDGYLCPKGVAIKDLHTDPDRLRQPLIRRGGRSSPLEPASWDEAFALIEQKLPPIVAAHGRDALALVAGNPSAHKMGLLLYFARLGRAAGSKNVYSASTLDQMPRQLASGLMYGHWLSVGLPDIARTELLVVIGANPLASNGSMWTVPDFRGKARDLKARGGRLVVIDPRRTETAAIADQHLAIRPGADAQLLAALVHTLFDEGLVRLGPAEPWLNGVAELRQAVAGFTPEAVAAHCGIDANVIRQLARDLAATPRAVVYSRIGSCTQTFGTLASWLVDVLNALTGHLDVPGGQLWAKAAAFAANTQGTPGRGRGVATGRHHARLSGAPEVFGELPIVQLADEILTPGPGRVRAAIVLGANPVLSAPGGARLAQALDQLDFMVSLDIYCNETASHADVILPGLSPLEEGHYDVPFPQLSWRNTARYNPPVFERPAGQPPEWQNLLRLIAILKGHGAQADVLALDDELLADDLRRSGVADTAAVMAALQPWQGPERLVDLALRSGPYGDGFGRQPGGLTLARVAAQPGGIDLGELQPRLPEVLRTPSGKVELAPPMLLADLPRALAALAEPPAEMVVIGRRDVRSNNSWMHNLPTLAKGPERCTLQLHPADAQRLGLEDGALAAISRDGRRIQAPVEVTDAVPPGVASLPHGWGHDRPGSRLRVAAERPGANLNEVLDARLIDPLSGNAVLSGVAVCIESVA</sequence>
<gene>
    <name evidence="7" type="ORF">AACH10_11380</name>
</gene>
<accession>A0ABU9CGK5</accession>
<dbReference type="InterPro" id="IPR006963">
    <property type="entry name" value="Mopterin_OxRdtase_4Fe-4S_dom"/>
</dbReference>
<feature type="domain" description="4Fe-4S Mo/W bis-MGD-type" evidence="6">
    <location>
        <begin position="13"/>
        <end position="69"/>
    </location>
</feature>
<dbReference type="Gene3D" id="3.40.50.740">
    <property type="match status" value="1"/>
</dbReference>
<dbReference type="PROSITE" id="PS51669">
    <property type="entry name" value="4FE4S_MOW_BIS_MGD"/>
    <property type="match status" value="1"/>
</dbReference>
<dbReference type="InterPro" id="IPR050123">
    <property type="entry name" value="Prok_molybdopt-oxidoreductase"/>
</dbReference>
<reference evidence="7 8" key="1">
    <citation type="submission" date="2024-04" db="EMBL/GenBank/DDBJ databases">
        <title>Novel species of the genus Ideonella isolated from streams.</title>
        <authorList>
            <person name="Lu H."/>
        </authorList>
    </citation>
    <scope>NUCLEOTIDE SEQUENCE [LARGE SCALE GENOMIC DNA]</scope>
    <source>
        <strain evidence="7 8">DXS22W</strain>
    </source>
</reference>
<dbReference type="Pfam" id="PF04879">
    <property type="entry name" value="Molybdop_Fe4S4"/>
    <property type="match status" value="1"/>
</dbReference>
<dbReference type="SUPFAM" id="SSF50692">
    <property type="entry name" value="ADC-like"/>
    <property type="match status" value="1"/>
</dbReference>
<name>A0ABU9CGK5_9BURK</name>
<keyword evidence="1" id="KW-0004">4Fe-4S</keyword>
<dbReference type="SUPFAM" id="SSF53706">
    <property type="entry name" value="Formate dehydrogenase/DMSO reductase, domains 1-3"/>
    <property type="match status" value="1"/>
</dbReference>
<dbReference type="Gene3D" id="3.40.228.10">
    <property type="entry name" value="Dimethylsulfoxide Reductase, domain 2"/>
    <property type="match status" value="1"/>
</dbReference>
<dbReference type="InterPro" id="IPR006657">
    <property type="entry name" value="MoPterin_dinucl-bd_dom"/>
</dbReference>
<dbReference type="Proteomes" id="UP001365405">
    <property type="component" value="Unassembled WGS sequence"/>
</dbReference>
<dbReference type="Pfam" id="PF00384">
    <property type="entry name" value="Molybdopterin"/>
    <property type="match status" value="1"/>
</dbReference>
<dbReference type="InterPro" id="IPR006656">
    <property type="entry name" value="Mopterin_OxRdtase"/>
</dbReference>
<keyword evidence="2" id="KW-0479">Metal-binding</keyword>
<evidence type="ECO:0000256" key="1">
    <source>
        <dbReference type="ARBA" id="ARBA00022485"/>
    </source>
</evidence>
<dbReference type="RefSeq" id="WP_341410529.1">
    <property type="nucleotide sequence ID" value="NZ_JBBUTH010000005.1"/>
</dbReference>
<evidence type="ECO:0000259" key="6">
    <source>
        <dbReference type="PROSITE" id="PS51669"/>
    </source>
</evidence>